<feature type="region of interest" description="Disordered" evidence="1">
    <location>
        <begin position="758"/>
        <end position="1397"/>
    </location>
</feature>
<name>A0A2K3D545_CHLRE</name>
<feature type="compositionally biased region" description="Polar residues" evidence="1">
    <location>
        <begin position="1327"/>
        <end position="1339"/>
    </location>
</feature>
<dbReference type="EMBL" id="CM008973">
    <property type="protein sequence ID" value="PNW75646.1"/>
    <property type="molecule type" value="Genomic_DNA"/>
</dbReference>
<protein>
    <submittedName>
        <fullName evidence="2">Uncharacterized protein</fullName>
    </submittedName>
</protein>
<feature type="compositionally biased region" description="Gly residues" evidence="1">
    <location>
        <begin position="846"/>
        <end position="860"/>
    </location>
</feature>
<gene>
    <name evidence="2" type="ORF">CHLRE_12g535150v5</name>
</gene>
<dbReference type="Gramene" id="PNW75646">
    <property type="protein sequence ID" value="PNW75646"/>
    <property type="gene ID" value="CHLRE_12g535150v5"/>
</dbReference>
<dbReference type="OrthoDB" id="551090at2759"/>
<feature type="compositionally biased region" description="Low complexity" evidence="1">
    <location>
        <begin position="1353"/>
        <end position="1364"/>
    </location>
</feature>
<feature type="compositionally biased region" description="Gly residues" evidence="1">
    <location>
        <begin position="1533"/>
        <end position="1545"/>
    </location>
</feature>
<feature type="compositionally biased region" description="Low complexity" evidence="1">
    <location>
        <begin position="68"/>
        <end position="79"/>
    </location>
</feature>
<feature type="region of interest" description="Disordered" evidence="1">
    <location>
        <begin position="1559"/>
        <end position="1668"/>
    </location>
</feature>
<feature type="compositionally biased region" description="Gly residues" evidence="1">
    <location>
        <begin position="1462"/>
        <end position="1471"/>
    </location>
</feature>
<feature type="compositionally biased region" description="Low complexity" evidence="1">
    <location>
        <begin position="1174"/>
        <end position="1193"/>
    </location>
</feature>
<feature type="region of interest" description="Disordered" evidence="1">
    <location>
        <begin position="636"/>
        <end position="693"/>
    </location>
</feature>
<organism evidence="2 3">
    <name type="scientific">Chlamydomonas reinhardtii</name>
    <name type="common">Chlamydomonas smithii</name>
    <dbReference type="NCBI Taxonomy" id="3055"/>
    <lineage>
        <taxon>Eukaryota</taxon>
        <taxon>Viridiplantae</taxon>
        <taxon>Chlorophyta</taxon>
        <taxon>core chlorophytes</taxon>
        <taxon>Chlorophyceae</taxon>
        <taxon>CS clade</taxon>
        <taxon>Chlamydomonadales</taxon>
        <taxon>Chlamydomonadaceae</taxon>
        <taxon>Chlamydomonas</taxon>
    </lineage>
</organism>
<feature type="compositionally biased region" description="Low complexity" evidence="1">
    <location>
        <begin position="245"/>
        <end position="259"/>
    </location>
</feature>
<feature type="compositionally biased region" description="Acidic residues" evidence="1">
    <location>
        <begin position="88"/>
        <end position="97"/>
    </location>
</feature>
<feature type="compositionally biased region" description="Low complexity" evidence="1">
    <location>
        <begin position="1592"/>
        <end position="1602"/>
    </location>
</feature>
<feature type="region of interest" description="Disordered" evidence="1">
    <location>
        <begin position="507"/>
        <end position="526"/>
    </location>
</feature>
<feature type="compositionally biased region" description="Low complexity" evidence="1">
    <location>
        <begin position="960"/>
        <end position="970"/>
    </location>
</feature>
<feature type="compositionally biased region" description="Acidic residues" evidence="1">
    <location>
        <begin position="921"/>
        <end position="939"/>
    </location>
</feature>
<evidence type="ECO:0000256" key="1">
    <source>
        <dbReference type="SAM" id="MobiDB-lite"/>
    </source>
</evidence>
<feature type="compositionally biased region" description="Basic and acidic residues" evidence="1">
    <location>
        <begin position="1004"/>
        <end position="1014"/>
    </location>
</feature>
<proteinExistence type="predicted"/>
<feature type="compositionally biased region" description="Basic and acidic residues" evidence="1">
    <location>
        <begin position="1487"/>
        <end position="1505"/>
    </location>
</feature>
<evidence type="ECO:0000313" key="2">
    <source>
        <dbReference type="EMBL" id="PNW75646.1"/>
    </source>
</evidence>
<keyword evidence="3" id="KW-1185">Reference proteome</keyword>
<feature type="compositionally biased region" description="Acidic residues" evidence="1">
    <location>
        <begin position="790"/>
        <end position="801"/>
    </location>
</feature>
<feature type="compositionally biased region" description="Low complexity" evidence="1">
    <location>
        <begin position="282"/>
        <end position="304"/>
    </location>
</feature>
<feature type="compositionally biased region" description="Low complexity" evidence="1">
    <location>
        <begin position="1231"/>
        <end position="1257"/>
    </location>
</feature>
<feature type="compositionally biased region" description="Pro residues" evidence="1">
    <location>
        <begin position="1194"/>
        <end position="1209"/>
    </location>
</feature>
<dbReference type="GeneID" id="66055669"/>
<evidence type="ECO:0000313" key="3">
    <source>
        <dbReference type="Proteomes" id="UP000006906"/>
    </source>
</evidence>
<feature type="compositionally biased region" description="Polar residues" evidence="1">
    <location>
        <begin position="1434"/>
        <end position="1447"/>
    </location>
</feature>
<feature type="compositionally biased region" description="Gly residues" evidence="1">
    <location>
        <begin position="661"/>
        <end position="682"/>
    </location>
</feature>
<feature type="region of interest" description="Disordered" evidence="1">
    <location>
        <begin position="1409"/>
        <end position="1547"/>
    </location>
</feature>
<feature type="compositionally biased region" description="Gly residues" evidence="1">
    <location>
        <begin position="1621"/>
        <end position="1635"/>
    </location>
</feature>
<feature type="compositionally biased region" description="Low complexity" evidence="1">
    <location>
        <begin position="1292"/>
        <end position="1322"/>
    </location>
</feature>
<feature type="compositionally biased region" description="Low complexity" evidence="1">
    <location>
        <begin position="1265"/>
        <end position="1284"/>
    </location>
</feature>
<reference evidence="2 3" key="1">
    <citation type="journal article" date="2007" name="Science">
        <title>The Chlamydomonas genome reveals the evolution of key animal and plant functions.</title>
        <authorList>
            <person name="Merchant S.S."/>
            <person name="Prochnik S.E."/>
            <person name="Vallon O."/>
            <person name="Harris E.H."/>
            <person name="Karpowicz S.J."/>
            <person name="Witman G.B."/>
            <person name="Terry A."/>
            <person name="Salamov A."/>
            <person name="Fritz-Laylin L.K."/>
            <person name="Marechal-Drouard L."/>
            <person name="Marshall W.F."/>
            <person name="Qu L.H."/>
            <person name="Nelson D.R."/>
            <person name="Sanderfoot A.A."/>
            <person name="Spalding M.H."/>
            <person name="Kapitonov V.V."/>
            <person name="Ren Q."/>
            <person name="Ferris P."/>
            <person name="Lindquist E."/>
            <person name="Shapiro H."/>
            <person name="Lucas S.M."/>
            <person name="Grimwood J."/>
            <person name="Schmutz J."/>
            <person name="Cardol P."/>
            <person name="Cerutti H."/>
            <person name="Chanfreau G."/>
            <person name="Chen C.L."/>
            <person name="Cognat V."/>
            <person name="Croft M.T."/>
            <person name="Dent R."/>
            <person name="Dutcher S."/>
            <person name="Fernandez E."/>
            <person name="Fukuzawa H."/>
            <person name="Gonzalez-Ballester D."/>
            <person name="Gonzalez-Halphen D."/>
            <person name="Hallmann A."/>
            <person name="Hanikenne M."/>
            <person name="Hippler M."/>
            <person name="Inwood W."/>
            <person name="Jabbari K."/>
            <person name="Kalanon M."/>
            <person name="Kuras R."/>
            <person name="Lefebvre P.A."/>
            <person name="Lemaire S.D."/>
            <person name="Lobanov A.V."/>
            <person name="Lohr M."/>
            <person name="Manuell A."/>
            <person name="Meier I."/>
            <person name="Mets L."/>
            <person name="Mittag M."/>
            <person name="Mittelmeier T."/>
            <person name="Moroney J.V."/>
            <person name="Moseley J."/>
            <person name="Napoli C."/>
            <person name="Nedelcu A.M."/>
            <person name="Niyogi K."/>
            <person name="Novoselov S.V."/>
            <person name="Paulsen I.T."/>
            <person name="Pazour G."/>
            <person name="Purton S."/>
            <person name="Ral J.P."/>
            <person name="Riano-Pachon D.M."/>
            <person name="Riekhof W."/>
            <person name="Rymarquis L."/>
            <person name="Schroda M."/>
            <person name="Stern D."/>
            <person name="Umen J."/>
            <person name="Willows R."/>
            <person name="Wilson N."/>
            <person name="Zimmer S.L."/>
            <person name="Allmer J."/>
            <person name="Balk J."/>
            <person name="Bisova K."/>
            <person name="Chen C.J."/>
            <person name="Elias M."/>
            <person name="Gendler K."/>
            <person name="Hauser C."/>
            <person name="Lamb M.R."/>
            <person name="Ledford H."/>
            <person name="Long J.C."/>
            <person name="Minagawa J."/>
            <person name="Page M.D."/>
            <person name="Pan J."/>
            <person name="Pootakham W."/>
            <person name="Roje S."/>
            <person name="Rose A."/>
            <person name="Stahlberg E."/>
            <person name="Terauchi A.M."/>
            <person name="Yang P."/>
            <person name="Ball S."/>
            <person name="Bowler C."/>
            <person name="Dieckmann C.L."/>
            <person name="Gladyshev V.N."/>
            <person name="Green P."/>
            <person name="Jorgensen R."/>
            <person name="Mayfield S."/>
            <person name="Mueller-Roeber B."/>
            <person name="Rajamani S."/>
            <person name="Sayre R.T."/>
            <person name="Brokstein P."/>
            <person name="Dubchak I."/>
            <person name="Goodstein D."/>
            <person name="Hornick L."/>
            <person name="Huang Y.W."/>
            <person name="Jhaveri J."/>
            <person name="Luo Y."/>
            <person name="Martinez D."/>
            <person name="Ngau W.C."/>
            <person name="Otillar B."/>
            <person name="Poliakov A."/>
            <person name="Porter A."/>
            <person name="Szajkowski L."/>
            <person name="Werner G."/>
            <person name="Zhou K."/>
            <person name="Grigoriev I.V."/>
            <person name="Rokhsar D.S."/>
            <person name="Grossman A.R."/>
        </authorList>
    </citation>
    <scope>NUCLEOTIDE SEQUENCE [LARGE SCALE GENOMIC DNA]</scope>
    <source>
        <strain evidence="3">CC-503</strain>
    </source>
</reference>
<feature type="compositionally biased region" description="Acidic residues" evidence="1">
    <location>
        <begin position="182"/>
        <end position="193"/>
    </location>
</feature>
<accession>A0A2K3D545</accession>
<feature type="compositionally biased region" description="Low complexity" evidence="1">
    <location>
        <begin position="808"/>
        <end position="823"/>
    </location>
</feature>
<sequence length="1668" mass="164501">MAPKSLTSAPARLSIKGRNGEADLEVACAWGSFSNQASGNGAAPAGTGGGRGPAPAAKLPIDGGPPYGRSSHGSSGLGLATVPLGGDTSDEAEEEDGAAVPFIGPGAESHSGKAPLVRFATNSVTGRLPGLISVPSTAAASVPRTGQHDHRSRPHQQQHEQHQYEPHSRAAAELRSKGGGVELEEPDDDENEDGPGPSGHGGGPRSSWSRHGVQKKPILKSKAGTEGGGLAQPVRPRRPVLFQDPGAAAGSPGSLSAPAQHLSYRHLEEEDGEDRDDEEGQGARATASARAAVIAAAARNPGGASTSGATWLRHPDGADRGSGTAAANGRSRGPHGTPRFQTDGAGSGHSGDSDAGAAGGGEVHRLGGSRGPSRAASSTTGRGKKAPRPATGYRYHASPRQQEQGHGHHANHTAGPTHHHNHHNQNPAHAHGLGHGGTAATAVAAPSADATWGHVARSAAPKPVLRLRQGSYTSMGSVHSFVGSPGSLAAAARPAAHRAGAVVAAEASADSGSTPGLWDTDSEPASESELIVEGPTERASMSGQPHHHAVGGRGSSSGVGAVAGLGPPLPAFRRSSHCGGALAAVAPAPGAALGAGMGGADAPMVSKGAAGRGALHASVGEWKQGVRQWKHNAGYDAQQLQPLPPPVPKPILQNRRSAPGNVGGGNGGAGAGGGGGGGGGGYQHSRLQQQRAARKLRFEVPGGGGPPGVADDEDDAMDPRVAAAAAARSKAGARVGTPAANPAAKTGWRGAWRRITAALGRRPSTPAPKDLMRRAAEKAAAGAAGGWESDGGEEDEWDQQEVQERVEVQPAAAAAAAGAARRPPTGKPASKRGAGRSVGFAVSDGAGQGDGAAGPGGSWRGDGEDEEGGAVELTEQSAIMRRPRAMDSRVAHRKRMAHNVGRQPSLYVAADRAIRFQIPDSSDDSDGLEGEDGDEDEDGDGHREDGGDREGARRGGGIALAGAVGAARGGRSQHGAGKPTAAMKEDDNEQEEDEGGNVGAAVGLRDRGGQEGWRRQSASGLMAEGSASPRSARLSSAGGVPSSSRGSKRNSHSSSGAPGGLDVDEDDGPGALASTTSPRSPGSLLAAVGTGLQTSPSGAASASEAGGSGRPRVAFSLRGGGGNAVAPAMPGTREQSPVGSNGGAGPSSASAATSPMQYASPVAGGGGVGRAPRRTVTLSSMSSAGSAVPALSSPAPPPGPPPAPPPGEPMGPRRLRRNLTNVSEASRRDGPSPSVSISGAAPPSAPPSRYVSVSVSGSGFGSGAGAAAAAAAVAAAPAASPSPALTGVPALHLHPASSVSSHASSAHGAHASSHYPSASTPSRAQLGPTSRLSAETSASALPGGSRHVDQHPHSLSRSLPHSRSIAMGALGGGGHEPQPGSPGDSGSFVGSDAGENSGRWRTVFNKIKSAISGGGGSSRDSSPGRGGSPAGSGRNTPRRSSVASMSDSGRVAPVAAADVLGADGGGAGGDASGPPTPTAAAAAARHRAMDSRISHRKRMALERKPSLVLAASRALAEEAEEEEEEDEAAADAGGPGGGGNVGGAGSRVDRVVRFEELVAHRKSAPGTLYASGGDRWLADGRDGGGGGGSEGGTSATAAGYAGQQQYRHSTGAVPAATSGRSSGGGAGANTSGGGSAPAPPPSDGERRSSRGGFLTRLRDSLSGKSSNA</sequence>
<dbReference type="Proteomes" id="UP000006906">
    <property type="component" value="Chromosome 12"/>
</dbReference>
<feature type="region of interest" description="Disordered" evidence="1">
    <location>
        <begin position="35"/>
        <end position="441"/>
    </location>
</feature>
<feature type="compositionally biased region" description="Acidic residues" evidence="1">
    <location>
        <begin position="269"/>
        <end position="280"/>
    </location>
</feature>
<feature type="compositionally biased region" description="Acidic residues" evidence="1">
    <location>
        <begin position="1517"/>
        <end position="1529"/>
    </location>
</feature>
<dbReference type="KEGG" id="cre:CHLRE_12g535150v5"/>
<feature type="compositionally biased region" description="Low complexity" evidence="1">
    <location>
        <begin position="1025"/>
        <end position="1045"/>
    </location>
</feature>
<feature type="compositionally biased region" description="Low complexity" evidence="1">
    <location>
        <begin position="1451"/>
        <end position="1461"/>
    </location>
</feature>
<feature type="compositionally biased region" description="Acidic residues" evidence="1">
    <location>
        <begin position="986"/>
        <end position="995"/>
    </location>
</feature>
<dbReference type="InParanoid" id="A0A2K3D545"/>
<feature type="compositionally biased region" description="Basic residues" evidence="1">
    <location>
        <begin position="407"/>
        <end position="423"/>
    </location>
</feature>
<feature type="compositionally biased region" description="Basic and acidic residues" evidence="1">
    <location>
        <begin position="157"/>
        <end position="176"/>
    </location>
</feature>
<feature type="compositionally biased region" description="Low complexity" evidence="1">
    <location>
        <begin position="1146"/>
        <end position="1155"/>
    </location>
</feature>
<dbReference type="RefSeq" id="XP_042918729.1">
    <property type="nucleotide sequence ID" value="XM_043068634.1"/>
</dbReference>
<feature type="compositionally biased region" description="Basic and acidic residues" evidence="1">
    <location>
        <begin position="940"/>
        <end position="953"/>
    </location>
</feature>